<reference evidence="1 2" key="1">
    <citation type="submission" date="2021-07" db="EMBL/GenBank/DDBJ databases">
        <authorList>
            <person name="Imarazene B."/>
            <person name="Zahm M."/>
            <person name="Klopp C."/>
            <person name="Cabau C."/>
            <person name="Beille S."/>
            <person name="Jouanno E."/>
            <person name="Castinel A."/>
            <person name="Lluch J."/>
            <person name="Gil L."/>
            <person name="Kuchtly C."/>
            <person name="Lopez Roques C."/>
            <person name="Donnadieu C."/>
            <person name="Parrinello H."/>
            <person name="Journot L."/>
            <person name="Du K."/>
            <person name="Schartl M."/>
            <person name="Retaux S."/>
            <person name="Guiguen Y."/>
        </authorList>
    </citation>
    <scope>NUCLEOTIDE SEQUENCE [LARGE SCALE GENOMIC DNA]</scope>
    <source>
        <strain evidence="1">Pach_M1</strain>
        <tissue evidence="1">Testis</tissue>
    </source>
</reference>
<protein>
    <submittedName>
        <fullName evidence="1">Uncharacterized protein</fullName>
    </submittedName>
</protein>
<dbReference type="PANTHER" id="PTHR31025">
    <property type="entry name" value="SI:CH211-196P9.1-RELATED"/>
    <property type="match status" value="1"/>
</dbReference>
<dbReference type="PANTHER" id="PTHR31025:SF31">
    <property type="entry name" value="SI:CH211-166E11.5"/>
    <property type="match status" value="1"/>
</dbReference>
<proteinExistence type="predicted"/>
<dbReference type="AlphaFoldDB" id="A0A8T2LE84"/>
<dbReference type="EMBL" id="JAICCE010000013">
    <property type="protein sequence ID" value="KAG9269204.1"/>
    <property type="molecule type" value="Genomic_DNA"/>
</dbReference>
<evidence type="ECO:0000313" key="1">
    <source>
        <dbReference type="EMBL" id="KAG9269204.1"/>
    </source>
</evidence>
<evidence type="ECO:0000313" key="2">
    <source>
        <dbReference type="Proteomes" id="UP000752171"/>
    </source>
</evidence>
<name>A0A8T2LE84_ASTMX</name>
<comment type="caution">
    <text evidence="1">The sequence shown here is derived from an EMBL/GenBank/DDBJ whole genome shotgun (WGS) entry which is preliminary data.</text>
</comment>
<organism evidence="1 2">
    <name type="scientific">Astyanax mexicanus</name>
    <name type="common">Blind cave fish</name>
    <name type="synonym">Astyanax fasciatus mexicanus</name>
    <dbReference type="NCBI Taxonomy" id="7994"/>
    <lineage>
        <taxon>Eukaryota</taxon>
        <taxon>Metazoa</taxon>
        <taxon>Chordata</taxon>
        <taxon>Craniata</taxon>
        <taxon>Vertebrata</taxon>
        <taxon>Euteleostomi</taxon>
        <taxon>Actinopterygii</taxon>
        <taxon>Neopterygii</taxon>
        <taxon>Teleostei</taxon>
        <taxon>Ostariophysi</taxon>
        <taxon>Characiformes</taxon>
        <taxon>Characoidei</taxon>
        <taxon>Acestrorhamphidae</taxon>
        <taxon>Acestrorhamphinae</taxon>
        <taxon>Astyanax</taxon>
    </lineage>
</organism>
<sequence length="191" mass="21760">MLPGMSAKVDVKEEFRRITTVALEEMFMLKLDWYTPRLLQLLRAKGGAAGARMHPLLNTVNESQGIEEKRDLVVCCLIEYLGEHQEDLFQDCQNGHEDYTDQTMKVLVTHSAIAEDDPVDVSIVIEGIQVLKGCGNKTKACMLLMGLIYALNLQYPKKLKYTFEVFQKIFLELDGAKLQKRVHSLRSKLLE</sequence>
<dbReference type="Proteomes" id="UP000752171">
    <property type="component" value="Unassembled WGS sequence"/>
</dbReference>
<accession>A0A8T2LE84</accession>
<gene>
    <name evidence="1" type="ORF">AMEX_G16207</name>
</gene>